<evidence type="ECO:0000256" key="7">
    <source>
        <dbReference type="ARBA" id="ARBA00023065"/>
    </source>
</evidence>
<feature type="transmembrane region" description="Helical" evidence="10">
    <location>
        <begin position="38"/>
        <end position="60"/>
    </location>
</feature>
<name>A0A140DTI1_9FIRM</name>
<dbReference type="GO" id="GO:0005886">
    <property type="term" value="C:plasma membrane"/>
    <property type="evidence" value="ECO:0007669"/>
    <property type="project" value="UniProtKB-SubCell"/>
</dbReference>
<comment type="subcellular location">
    <subcellularLocation>
        <location evidence="1">Cell membrane</location>
        <topology evidence="1">Multi-pass membrane protein</topology>
    </subcellularLocation>
</comment>
<keyword evidence="7" id="KW-0406">Ion transport</keyword>
<evidence type="ECO:0000256" key="8">
    <source>
        <dbReference type="ARBA" id="ARBA00023136"/>
    </source>
</evidence>
<evidence type="ECO:0000313" key="12">
    <source>
        <dbReference type="Proteomes" id="UP000069771"/>
    </source>
</evidence>
<feature type="transmembrane region" description="Helical" evidence="10">
    <location>
        <begin position="94"/>
        <end position="115"/>
    </location>
</feature>
<feature type="transmembrane region" description="Helical" evidence="10">
    <location>
        <begin position="191"/>
        <end position="212"/>
    </location>
</feature>
<keyword evidence="12" id="KW-1185">Reference proteome</keyword>
<dbReference type="Pfam" id="PF02386">
    <property type="entry name" value="TrkH"/>
    <property type="match status" value="1"/>
</dbReference>
<gene>
    <name evidence="11" type="ORF">AALO17_08240</name>
</gene>
<keyword evidence="5 10" id="KW-0812">Transmembrane</keyword>
<reference evidence="11 12" key="1">
    <citation type="journal article" date="2016" name="Gut Pathog.">
        <title>Whole genome sequencing of "Faecalibaculum rodentium" ALO17, isolated from C57BL/6J laboratory mouse feces.</title>
        <authorList>
            <person name="Lim S."/>
            <person name="Chang D.H."/>
            <person name="Ahn S."/>
            <person name="Kim B.C."/>
        </authorList>
    </citation>
    <scope>NUCLEOTIDE SEQUENCE [LARGE SCALE GENOMIC DNA]</scope>
    <source>
        <strain evidence="11 12">Alo17</strain>
    </source>
</reference>
<keyword evidence="3" id="KW-0813">Transport</keyword>
<keyword evidence="4" id="KW-1003">Cell membrane</keyword>
<feature type="transmembrane region" description="Helical" evidence="10">
    <location>
        <begin position="326"/>
        <end position="343"/>
    </location>
</feature>
<evidence type="ECO:0000313" key="11">
    <source>
        <dbReference type="EMBL" id="AMK53958.1"/>
    </source>
</evidence>
<dbReference type="GO" id="GO:0008324">
    <property type="term" value="F:monoatomic cation transmembrane transporter activity"/>
    <property type="evidence" value="ECO:0007669"/>
    <property type="project" value="InterPro"/>
</dbReference>
<comment type="similarity">
    <text evidence="2">Belongs to the TrkH potassium transport family.</text>
</comment>
<dbReference type="STRING" id="1702221.AALO17_08240"/>
<sequence length="429" mass="47104">MLVLLLAGLPKTSKQAMHLMRAEAPGPSISKLVPRLSTSAMILYGLYLFLSVLEFCFLFLGGMPLSDALVHTFDTAGTGGFSLYADSIPHSNSVYFEAVITVFMFLFGVNFNLYFFLVIREFTPVVRGSEFRACLRIAAGSILLVALNILPLYRGLSQAFCHASFQVVSVMTTTGYAIADFGLWPTFSRMILFFLMVVVAMAGSTGDSVKVVRILVEFKALKLNIQKLAHPQKVEALTLGGKPVSREEITKTLAFFSFWFVLIAICSILVALDGQDFESTIAAVYTCIGSVRPGFGICGPTGSFAPFSAFSRLVLSFAMPAGRLEIYPVLILILPLLSLMGAAQTGHRAERREEQTEGSDISSRDSDSRGGYEGGNRIPAWIQTRPGWSMRQRTCPFFTEHDHLSPCDTTVFFYGGFSQKTNRLANIQV</sequence>
<dbReference type="KEGG" id="fro:AALO17_08240"/>
<proteinExistence type="inferred from homology"/>
<evidence type="ECO:0000256" key="2">
    <source>
        <dbReference type="ARBA" id="ARBA00009137"/>
    </source>
</evidence>
<accession>A0A140DTI1</accession>
<dbReference type="InterPro" id="IPR003445">
    <property type="entry name" value="Cat_transpt"/>
</dbReference>
<dbReference type="PANTHER" id="PTHR32024">
    <property type="entry name" value="TRK SYSTEM POTASSIUM UPTAKE PROTEIN TRKG-RELATED"/>
    <property type="match status" value="1"/>
</dbReference>
<keyword evidence="8 10" id="KW-0472">Membrane</keyword>
<feature type="region of interest" description="Disordered" evidence="9">
    <location>
        <begin position="347"/>
        <end position="378"/>
    </location>
</feature>
<dbReference type="GO" id="GO:0030001">
    <property type="term" value="P:metal ion transport"/>
    <property type="evidence" value="ECO:0007669"/>
    <property type="project" value="UniProtKB-ARBA"/>
</dbReference>
<evidence type="ECO:0000256" key="5">
    <source>
        <dbReference type="ARBA" id="ARBA00022692"/>
    </source>
</evidence>
<dbReference type="EMBL" id="CP011391">
    <property type="protein sequence ID" value="AMK53958.1"/>
    <property type="molecule type" value="Genomic_DNA"/>
</dbReference>
<dbReference type="PANTHER" id="PTHR32024:SF2">
    <property type="entry name" value="TRK SYSTEM POTASSIUM UPTAKE PROTEIN TRKG-RELATED"/>
    <property type="match status" value="1"/>
</dbReference>
<dbReference type="OrthoDB" id="9810952at2"/>
<feature type="transmembrane region" description="Helical" evidence="10">
    <location>
        <begin position="252"/>
        <end position="272"/>
    </location>
</feature>
<dbReference type="RefSeq" id="WP_067555756.1">
    <property type="nucleotide sequence ID" value="NZ_CANAUQ010000043.1"/>
</dbReference>
<evidence type="ECO:0000256" key="10">
    <source>
        <dbReference type="SAM" id="Phobius"/>
    </source>
</evidence>
<dbReference type="AlphaFoldDB" id="A0A140DTI1"/>
<protein>
    <submittedName>
        <fullName evidence="11">TrkH family potassium uptake protein</fullName>
    </submittedName>
</protein>
<organism evidence="11 12">
    <name type="scientific">Faecalibaculum rodentium</name>
    <dbReference type="NCBI Taxonomy" id="1702221"/>
    <lineage>
        <taxon>Bacteria</taxon>
        <taxon>Bacillati</taxon>
        <taxon>Bacillota</taxon>
        <taxon>Erysipelotrichia</taxon>
        <taxon>Erysipelotrichales</taxon>
        <taxon>Erysipelotrichaceae</taxon>
        <taxon>Faecalibaculum</taxon>
    </lineage>
</organism>
<evidence type="ECO:0000256" key="1">
    <source>
        <dbReference type="ARBA" id="ARBA00004651"/>
    </source>
</evidence>
<evidence type="ECO:0000256" key="4">
    <source>
        <dbReference type="ARBA" id="ARBA00022475"/>
    </source>
</evidence>
<feature type="transmembrane region" description="Helical" evidence="10">
    <location>
        <begin position="135"/>
        <end position="153"/>
    </location>
</feature>
<evidence type="ECO:0000256" key="3">
    <source>
        <dbReference type="ARBA" id="ARBA00022448"/>
    </source>
</evidence>
<evidence type="ECO:0000256" key="6">
    <source>
        <dbReference type="ARBA" id="ARBA00022989"/>
    </source>
</evidence>
<evidence type="ECO:0000256" key="9">
    <source>
        <dbReference type="SAM" id="MobiDB-lite"/>
    </source>
</evidence>
<keyword evidence="6 10" id="KW-1133">Transmembrane helix</keyword>
<dbReference type="Proteomes" id="UP000069771">
    <property type="component" value="Chromosome"/>
</dbReference>
<dbReference type="PATRIC" id="fig|1702221.3.peg.798"/>